<comment type="caution">
    <text evidence="9">The sequence shown here is derived from an EMBL/GenBank/DDBJ whole genome shotgun (WGS) entry which is preliminary data.</text>
</comment>
<accession>A0ABQ8HQX8</accession>
<organism evidence="9 10">
    <name type="scientific">Xanthoceras sorbifolium</name>
    <dbReference type="NCBI Taxonomy" id="99658"/>
    <lineage>
        <taxon>Eukaryota</taxon>
        <taxon>Viridiplantae</taxon>
        <taxon>Streptophyta</taxon>
        <taxon>Embryophyta</taxon>
        <taxon>Tracheophyta</taxon>
        <taxon>Spermatophyta</taxon>
        <taxon>Magnoliopsida</taxon>
        <taxon>eudicotyledons</taxon>
        <taxon>Gunneridae</taxon>
        <taxon>Pentapetalae</taxon>
        <taxon>rosids</taxon>
        <taxon>malvids</taxon>
        <taxon>Sapindales</taxon>
        <taxon>Sapindaceae</taxon>
        <taxon>Xanthoceroideae</taxon>
        <taxon>Xanthoceras</taxon>
    </lineage>
</organism>
<dbReference type="PANTHER" id="PTHR11945">
    <property type="entry name" value="MADS BOX PROTEIN"/>
    <property type="match status" value="1"/>
</dbReference>
<protein>
    <recommendedName>
        <fullName evidence="8">MADS-box domain-containing protein</fullName>
    </recommendedName>
</protein>
<keyword evidence="5" id="KW-0539">Nucleus</keyword>
<dbReference type="InterPro" id="IPR036879">
    <property type="entry name" value="TF_MADSbox_sf"/>
</dbReference>
<dbReference type="PROSITE" id="PS50066">
    <property type="entry name" value="MADS_BOX_2"/>
    <property type="match status" value="1"/>
</dbReference>
<dbReference type="Proteomes" id="UP000827721">
    <property type="component" value="Unassembled WGS sequence"/>
</dbReference>
<feature type="domain" description="MADS-box" evidence="8">
    <location>
        <begin position="8"/>
        <end position="41"/>
    </location>
</feature>
<evidence type="ECO:0000256" key="1">
    <source>
        <dbReference type="ARBA" id="ARBA00004123"/>
    </source>
</evidence>
<dbReference type="CDD" id="cd00120">
    <property type="entry name" value="MADS"/>
    <property type="match status" value="1"/>
</dbReference>
<proteinExistence type="predicted"/>
<keyword evidence="6" id="KW-0175">Coiled coil</keyword>
<name>A0ABQ8HQX8_9ROSI</name>
<dbReference type="PANTHER" id="PTHR11945:SF629">
    <property type="entry name" value="OS02G0164450 PROTEIN"/>
    <property type="match status" value="1"/>
</dbReference>
<keyword evidence="3" id="KW-0238">DNA-binding</keyword>
<sequence length="172" mass="19294">MKKTIEARKMYFSKRRFGLFKKASELCILCAVEAAIFIFGNPCVDTTINKLRPGMPDSRLSQGTQADHEATMDALNKEYAAVLEKLKAEEKCGEELEQINKAFQGPRWLVSPVEELSLDELLMKEKFLDDLHLKIQKRMEEFQGQTSTSSSTTTISPPATNPHRGGPVSKGE</sequence>
<dbReference type="Pfam" id="PF00319">
    <property type="entry name" value="SRF-TF"/>
    <property type="match status" value="1"/>
</dbReference>
<keyword evidence="4" id="KW-0804">Transcription</keyword>
<comment type="subcellular location">
    <subcellularLocation>
        <location evidence="1">Nucleus</location>
    </subcellularLocation>
</comment>
<feature type="region of interest" description="Disordered" evidence="7">
    <location>
        <begin position="141"/>
        <end position="172"/>
    </location>
</feature>
<evidence type="ECO:0000256" key="4">
    <source>
        <dbReference type="ARBA" id="ARBA00023163"/>
    </source>
</evidence>
<dbReference type="InterPro" id="IPR002100">
    <property type="entry name" value="TF_MADSbox"/>
</dbReference>
<evidence type="ECO:0000256" key="6">
    <source>
        <dbReference type="SAM" id="Coils"/>
    </source>
</evidence>
<keyword evidence="2" id="KW-0805">Transcription regulation</keyword>
<evidence type="ECO:0000256" key="2">
    <source>
        <dbReference type="ARBA" id="ARBA00023015"/>
    </source>
</evidence>
<evidence type="ECO:0000313" key="10">
    <source>
        <dbReference type="Proteomes" id="UP000827721"/>
    </source>
</evidence>
<dbReference type="EMBL" id="JAFEMO010000008">
    <property type="protein sequence ID" value="KAH7566752.1"/>
    <property type="molecule type" value="Genomic_DNA"/>
</dbReference>
<gene>
    <name evidence="9" type="ORF">JRO89_XS08G0227600</name>
</gene>
<dbReference type="SMART" id="SM00432">
    <property type="entry name" value="MADS"/>
    <property type="match status" value="1"/>
</dbReference>
<evidence type="ECO:0000256" key="5">
    <source>
        <dbReference type="ARBA" id="ARBA00023242"/>
    </source>
</evidence>
<dbReference type="SUPFAM" id="SSF55455">
    <property type="entry name" value="SRF-like"/>
    <property type="match status" value="1"/>
</dbReference>
<feature type="coiled-coil region" evidence="6">
    <location>
        <begin position="65"/>
        <end position="92"/>
    </location>
</feature>
<evidence type="ECO:0000256" key="7">
    <source>
        <dbReference type="SAM" id="MobiDB-lite"/>
    </source>
</evidence>
<evidence type="ECO:0000256" key="3">
    <source>
        <dbReference type="ARBA" id="ARBA00023125"/>
    </source>
</evidence>
<evidence type="ECO:0000259" key="8">
    <source>
        <dbReference type="PROSITE" id="PS50066"/>
    </source>
</evidence>
<feature type="compositionally biased region" description="Low complexity" evidence="7">
    <location>
        <begin position="146"/>
        <end position="156"/>
    </location>
</feature>
<evidence type="ECO:0000313" key="9">
    <source>
        <dbReference type="EMBL" id="KAH7566752.1"/>
    </source>
</evidence>
<keyword evidence="10" id="KW-1185">Reference proteome</keyword>
<reference evidence="9 10" key="1">
    <citation type="submission" date="2021-02" db="EMBL/GenBank/DDBJ databases">
        <title>Plant Genome Project.</title>
        <authorList>
            <person name="Zhang R.-G."/>
        </authorList>
    </citation>
    <scope>NUCLEOTIDE SEQUENCE [LARGE SCALE GENOMIC DNA]</scope>
    <source>
        <tissue evidence="9">Leaves</tissue>
    </source>
</reference>
<dbReference type="Gene3D" id="3.40.1810.10">
    <property type="entry name" value="Transcription factor, MADS-box"/>
    <property type="match status" value="1"/>
</dbReference>